<dbReference type="InterPro" id="IPR020936">
    <property type="entry name" value="TrhO"/>
</dbReference>
<dbReference type="SMART" id="SM00450">
    <property type="entry name" value="RHOD"/>
    <property type="match status" value="1"/>
</dbReference>
<dbReference type="Gene3D" id="3.30.70.100">
    <property type="match status" value="1"/>
</dbReference>
<dbReference type="InterPro" id="IPR022111">
    <property type="entry name" value="Rhodanese_C"/>
</dbReference>
<feature type="region of interest" description="Disordered" evidence="2">
    <location>
        <begin position="464"/>
        <end position="509"/>
    </location>
</feature>
<dbReference type="InterPro" id="IPR036873">
    <property type="entry name" value="Rhodanese-like_dom_sf"/>
</dbReference>
<dbReference type="Gene3D" id="3.40.250.10">
    <property type="entry name" value="Rhodanese-like domain"/>
    <property type="match status" value="1"/>
</dbReference>
<dbReference type="Pfam" id="PF00581">
    <property type="entry name" value="Rhodanese"/>
    <property type="match status" value="1"/>
</dbReference>
<dbReference type="Gene3D" id="3.30.2350.10">
    <property type="entry name" value="Pseudouridine synthase"/>
    <property type="match status" value="1"/>
</dbReference>
<dbReference type="InterPro" id="IPR001763">
    <property type="entry name" value="Rhodanese-like_dom"/>
</dbReference>
<evidence type="ECO:0000313" key="5">
    <source>
        <dbReference type="Proteomes" id="UP001165160"/>
    </source>
</evidence>
<accession>A0A9W7DQZ3</accession>
<gene>
    <name evidence="4" type="ORF">TrVE_jg4888</name>
</gene>
<organism evidence="4 5">
    <name type="scientific">Triparma verrucosa</name>
    <dbReference type="NCBI Taxonomy" id="1606542"/>
    <lineage>
        <taxon>Eukaryota</taxon>
        <taxon>Sar</taxon>
        <taxon>Stramenopiles</taxon>
        <taxon>Ochrophyta</taxon>
        <taxon>Bolidophyceae</taxon>
        <taxon>Parmales</taxon>
        <taxon>Triparmaceae</taxon>
        <taxon>Triparma</taxon>
    </lineage>
</organism>
<dbReference type="SUPFAM" id="SSF52821">
    <property type="entry name" value="Rhodanese/Cell cycle control phosphatase"/>
    <property type="match status" value="1"/>
</dbReference>
<keyword evidence="5" id="KW-1185">Reference proteome</keyword>
<evidence type="ECO:0000256" key="2">
    <source>
        <dbReference type="SAM" id="MobiDB-lite"/>
    </source>
</evidence>
<dbReference type="SUPFAM" id="SSF55120">
    <property type="entry name" value="Pseudouridine synthase"/>
    <property type="match status" value="1"/>
</dbReference>
<feature type="domain" description="Rhodanese" evidence="3">
    <location>
        <begin position="201"/>
        <end position="299"/>
    </location>
</feature>
<dbReference type="InterPro" id="IPR006145">
    <property type="entry name" value="PsdUridine_synth_RsuA/RluA"/>
</dbReference>
<dbReference type="EMBL" id="BRXX01000576">
    <property type="protein sequence ID" value="GMH47548.1"/>
    <property type="molecule type" value="Genomic_DNA"/>
</dbReference>
<dbReference type="Pfam" id="PF12368">
    <property type="entry name" value="Rhodanese_C"/>
    <property type="match status" value="1"/>
</dbReference>
<dbReference type="InterPro" id="IPR040503">
    <property type="entry name" value="TRHO_N"/>
</dbReference>
<reference evidence="5" key="1">
    <citation type="journal article" date="2023" name="Commun. Biol.">
        <title>Genome analysis of Parmales, the sister group of diatoms, reveals the evolutionary specialization of diatoms from phago-mixotrophs to photoautotrophs.</title>
        <authorList>
            <person name="Ban H."/>
            <person name="Sato S."/>
            <person name="Yoshikawa S."/>
            <person name="Yamada K."/>
            <person name="Nakamura Y."/>
            <person name="Ichinomiya M."/>
            <person name="Sato N."/>
            <person name="Blanc-Mathieu R."/>
            <person name="Endo H."/>
            <person name="Kuwata A."/>
            <person name="Ogata H."/>
        </authorList>
    </citation>
    <scope>NUCLEOTIDE SEQUENCE [LARGE SCALE GENOMIC DNA]</scope>
    <source>
        <strain evidence="5">NIES 3699</strain>
    </source>
</reference>
<dbReference type="InterPro" id="IPR006224">
    <property type="entry name" value="PsdUridine_synth_RluA-like_CS"/>
</dbReference>
<feature type="compositionally biased region" description="Basic and acidic residues" evidence="2">
    <location>
        <begin position="493"/>
        <end position="509"/>
    </location>
</feature>
<dbReference type="Pfam" id="PF00849">
    <property type="entry name" value="PseudoU_synth_2"/>
    <property type="match status" value="1"/>
</dbReference>
<dbReference type="PROSITE" id="PS50889">
    <property type="entry name" value="S4"/>
    <property type="match status" value="1"/>
</dbReference>
<evidence type="ECO:0000256" key="1">
    <source>
        <dbReference type="PROSITE-ProRule" id="PRU00182"/>
    </source>
</evidence>
<dbReference type="GO" id="GO:0003723">
    <property type="term" value="F:RNA binding"/>
    <property type="evidence" value="ECO:0007669"/>
    <property type="project" value="UniProtKB-KW"/>
</dbReference>
<dbReference type="PANTHER" id="PTHR43268:SF6">
    <property type="entry name" value="THIOSULFATE SULFURTRANSFERASE_RHODANESE-LIKE DOMAIN-CONTAINING PROTEIN 2"/>
    <property type="match status" value="1"/>
</dbReference>
<dbReference type="Proteomes" id="UP001165160">
    <property type="component" value="Unassembled WGS sequence"/>
</dbReference>
<name>A0A9W7DQZ3_9STRA</name>
<dbReference type="InterPro" id="IPR020103">
    <property type="entry name" value="PsdUridine_synth_cat_dom_sf"/>
</dbReference>
<comment type="caution">
    <text evidence="4">The sequence shown here is derived from an EMBL/GenBank/DDBJ whole genome shotgun (WGS) entry which is preliminary data.</text>
</comment>
<evidence type="ECO:0000259" key="3">
    <source>
        <dbReference type="PROSITE" id="PS50206"/>
    </source>
</evidence>
<protein>
    <recommendedName>
        <fullName evidence="3">Rhodanese domain-containing protein</fullName>
    </recommendedName>
</protein>
<dbReference type="PANTHER" id="PTHR43268">
    <property type="entry name" value="THIOSULFATE SULFURTRANSFERASE/RHODANESE-LIKE DOMAIN-CONTAINING PROTEIN 2"/>
    <property type="match status" value="1"/>
</dbReference>
<dbReference type="PROSITE" id="PS50206">
    <property type="entry name" value="RHODANESE_3"/>
    <property type="match status" value="1"/>
</dbReference>
<dbReference type="Pfam" id="PF17773">
    <property type="entry name" value="UPF0176_N"/>
    <property type="match status" value="1"/>
</dbReference>
<feature type="compositionally biased region" description="Acidic residues" evidence="2">
    <location>
        <begin position="467"/>
        <end position="476"/>
    </location>
</feature>
<sequence>MPTHIILFYKYTPLSTDTIKMEEYKSLLLTLTKALHLRGRLLLGRSLNEGLNGTFSGSYTALLCYEAAMGLEGSSNEKVSEANEETVTEYIRDHAVASTSTAASDRDAVDPALLSAYTPHVLAFLKSPLPVPNFTIPHAGFKWSKNIPSPSGELSQVFPDLFIKVVNEIIGTGGLLESIPIQETGRGLLSPSDFHSQLSNMDSSTLLIDCRNDKEVQIGTFSDAVNPKTKTYNQFPTWVDKNKSTILSSKKKILMYCTGGIRCEKASAYVRSAVGEGTEVYHLKGGVHRYLEEYGSGGYFKGKNFVFDGRQGVPAGEEGGEVVGKCRVCEKGWDTFTAKNVCTVCREQVLICDACEGGEYWCEEHDDLKGIYYTRLEGRERKELEGMEEGLKEYLKTIAVGKEFKSRRRTVMKQLDKLSTYLTSTSGDADGDGGGNSSFCRSCNDVKCDGKCWGYFGLNRKKKLSEEAEQAEETEEGNSKRRKKVKVNNYNDENSKKKGQKKDPKTVKREEEIQFMKDNALVAPMEAYSHNVNGTKVRIIPPYLNTVTCVVKPKNAGLNIVDYLTSYFISCKDPEDVNNSISNGGIKVNGRTIGVDYEVKFNDIIKREICVHEPLIKADPISILRRSVEGVGEVYCVNKPASVPTHPAGQYLGNSLTSVVEGELGLEVKSLKPCHRLDKATSGLVLMSTERSVVNKFNGLMTGEGKVQKTYYALLKGAPEIKKGVQAVGKDCWEVDVNIELKDAQSGLRGVAWEGGKECRTRFEVLERLEDGTMKVLCLPREGRGHQIRVHASYLGAPIVGDVLYGGDMCGVFGVGVAKEGNFRQGCLGIMREMKGKLEDCLVCKNIEQSFKEDQLLGPGSEIRLHAWRYQFKEGSKVIDFEVGKPSWMDC</sequence>
<evidence type="ECO:0000313" key="4">
    <source>
        <dbReference type="EMBL" id="GMH47548.1"/>
    </source>
</evidence>
<dbReference type="GO" id="GO:0009982">
    <property type="term" value="F:pseudouridine synthase activity"/>
    <property type="evidence" value="ECO:0007669"/>
    <property type="project" value="InterPro"/>
</dbReference>
<dbReference type="AlphaFoldDB" id="A0A9W7DQZ3"/>
<dbReference type="GO" id="GO:0001522">
    <property type="term" value="P:pseudouridine synthesis"/>
    <property type="evidence" value="ECO:0007669"/>
    <property type="project" value="InterPro"/>
</dbReference>
<dbReference type="PROSITE" id="PS01129">
    <property type="entry name" value="PSI_RLU"/>
    <property type="match status" value="1"/>
</dbReference>
<proteinExistence type="predicted"/>
<keyword evidence="1" id="KW-0694">RNA-binding</keyword>